<dbReference type="EMBL" id="JAGGLV010000003">
    <property type="protein sequence ID" value="MBP2111164.1"/>
    <property type="molecule type" value="Genomic_DNA"/>
</dbReference>
<name>A0ABS4NM68_9BACL</name>
<proteinExistence type="predicted"/>
<protein>
    <submittedName>
        <fullName evidence="1">Uncharacterized protein</fullName>
    </submittedName>
</protein>
<sequence>MRTLPETLAKTARAVLLGTALTLAGGTVFAGVGGQPVAAASASTADAQTVYNQFRKYASNPASLAQARKYLMNHISKVGSWYGTVMTLQLENAQKAGLEQFSEKLYTDSVQRALMDAEINNDMTYTEILKRVKAPAVRKLMEEIWDKGYKLETSEGMYYAVMHYEGFKVFKPYVSKDIAAYIDIMATESNKPSTFDAGIVITWDELIGRAAIMSDYVQDYPKSNRTAAIRNEMSYTVRLVLLGSDNTPAYDYDTNELDPELRRAYDHVLMEGPGDNKVLNILPKLVTLLDAAGDKKTPAVESYLDQVVKQYTEL</sequence>
<accession>A0ABS4NM68</accession>
<reference evidence="1 2" key="1">
    <citation type="submission" date="2021-03" db="EMBL/GenBank/DDBJ databases">
        <title>Genomic Encyclopedia of Type Strains, Phase IV (KMG-IV): sequencing the most valuable type-strain genomes for metagenomic binning, comparative biology and taxonomic classification.</title>
        <authorList>
            <person name="Goeker M."/>
        </authorList>
    </citation>
    <scope>NUCLEOTIDE SEQUENCE [LARGE SCALE GENOMIC DNA]</scope>
    <source>
        <strain evidence="1 2">DSM 101953</strain>
    </source>
</reference>
<evidence type="ECO:0000313" key="1">
    <source>
        <dbReference type="EMBL" id="MBP2111164.1"/>
    </source>
</evidence>
<gene>
    <name evidence="1" type="ORF">J2Z70_001305</name>
</gene>
<dbReference type="RefSeq" id="WP_209870612.1">
    <property type="nucleotide sequence ID" value="NZ_JAGGLV010000003.1"/>
</dbReference>
<dbReference type="Proteomes" id="UP000773462">
    <property type="component" value="Unassembled WGS sequence"/>
</dbReference>
<comment type="caution">
    <text evidence="1">The sequence shown here is derived from an EMBL/GenBank/DDBJ whole genome shotgun (WGS) entry which is preliminary data.</text>
</comment>
<keyword evidence="2" id="KW-1185">Reference proteome</keyword>
<evidence type="ECO:0000313" key="2">
    <source>
        <dbReference type="Proteomes" id="UP000773462"/>
    </source>
</evidence>
<organism evidence="1 2">
    <name type="scientific">Paenibacillus silagei</name>
    <dbReference type="NCBI Taxonomy" id="1670801"/>
    <lineage>
        <taxon>Bacteria</taxon>
        <taxon>Bacillati</taxon>
        <taxon>Bacillota</taxon>
        <taxon>Bacilli</taxon>
        <taxon>Bacillales</taxon>
        <taxon>Paenibacillaceae</taxon>
        <taxon>Paenibacillus</taxon>
    </lineage>
</organism>